<gene>
    <name evidence="2" type="ORF">B6S12_00965</name>
</gene>
<dbReference type="Pfam" id="PF05159">
    <property type="entry name" value="Capsule_synth"/>
    <property type="match status" value="1"/>
</dbReference>
<feature type="transmembrane region" description="Helical" evidence="1">
    <location>
        <begin position="157"/>
        <end position="178"/>
    </location>
</feature>
<reference evidence="2 3" key="1">
    <citation type="submission" date="2017-03" db="EMBL/GenBank/DDBJ databases">
        <title>Genomic and clinical evidence uncovers the enterohepatic species Helicobacter valdiviensis as a potential human intestinal pathogen.</title>
        <authorList>
            <person name="Fresia P."/>
            <person name="Jara R."/>
            <person name="Sierra R."/>
            <person name="Ferres I."/>
            <person name="Greif G."/>
            <person name="Iraola G."/>
            <person name="Collado L."/>
        </authorList>
    </citation>
    <scope>NUCLEOTIDE SEQUENCE [LARGE SCALE GENOMIC DNA]</scope>
    <source>
        <strain evidence="2 3">WBE14</strain>
    </source>
</reference>
<evidence type="ECO:0000313" key="2">
    <source>
        <dbReference type="EMBL" id="PZT48897.1"/>
    </source>
</evidence>
<keyword evidence="1" id="KW-0812">Transmembrane</keyword>
<dbReference type="RefSeq" id="WP_111228955.1">
    <property type="nucleotide sequence ID" value="NZ_NBIU01000002.1"/>
</dbReference>
<evidence type="ECO:0000256" key="1">
    <source>
        <dbReference type="SAM" id="Phobius"/>
    </source>
</evidence>
<dbReference type="GO" id="GO:0015774">
    <property type="term" value="P:polysaccharide transport"/>
    <property type="evidence" value="ECO:0007669"/>
    <property type="project" value="InterPro"/>
</dbReference>
<dbReference type="OrthoDB" id="9794206at2"/>
<dbReference type="GO" id="GO:0000271">
    <property type="term" value="P:polysaccharide biosynthetic process"/>
    <property type="evidence" value="ECO:0007669"/>
    <property type="project" value="InterPro"/>
</dbReference>
<dbReference type="InterPro" id="IPR007833">
    <property type="entry name" value="Capsule_polysaccharide_synth"/>
</dbReference>
<accession>A0A2W6MWW3</accession>
<name>A0A2W6MWW3_9HELI</name>
<sequence>MTFKEALDRIQHKNILLLQGPVGPFFYYFGKALKKRGSKVFKLNFNGGDFIFYPFGNAYTKPIHKFATFLEDKIKKQNITCLIMFNDCRPIHKIALKVAKKLDIDIFVFEEGYIRPNFITLEKGGVNAFSNIPKNSDFYLNYHINNKRTEKPIRHSFRNMAFFSFLYWFFSFWLGWFFNNSLHHRSLSFTEMFPWFLSAFRKQFYKITEKEDNELIKDSRQNYFVAVLQVHNDTQIKNHFDGKRIEKFIKRTIISFSRYSKPQHFLVIKHHPMDRGYRNYKKFIKRLSRRYNISNRVIYVHDTYLPTLLHNALGCVVINSTTGLSALLHKCPTKVCGKAFYDIEGLTFQGSLDKFWRSAKKYKINHTLYKNFRDYLIDNNQINGSFYVRIAPPPPRRLLKTN</sequence>
<keyword evidence="3" id="KW-1185">Reference proteome</keyword>
<protein>
    <submittedName>
        <fullName evidence="2">Capsule biosynthesis protein</fullName>
    </submittedName>
</protein>
<comment type="caution">
    <text evidence="2">The sequence shown here is derived from an EMBL/GenBank/DDBJ whole genome shotgun (WGS) entry which is preliminary data.</text>
</comment>
<evidence type="ECO:0000313" key="3">
    <source>
        <dbReference type="Proteomes" id="UP000249746"/>
    </source>
</evidence>
<proteinExistence type="predicted"/>
<organism evidence="2 3">
    <name type="scientific">Helicobacter valdiviensis</name>
    <dbReference type="NCBI Taxonomy" id="1458358"/>
    <lineage>
        <taxon>Bacteria</taxon>
        <taxon>Pseudomonadati</taxon>
        <taxon>Campylobacterota</taxon>
        <taxon>Epsilonproteobacteria</taxon>
        <taxon>Campylobacterales</taxon>
        <taxon>Helicobacteraceae</taxon>
        <taxon>Helicobacter</taxon>
    </lineage>
</organism>
<dbReference type="AlphaFoldDB" id="A0A2W6MWW3"/>
<dbReference type="CDD" id="cd16441">
    <property type="entry name" value="beta_Kdo_transferase_KpsS"/>
    <property type="match status" value="1"/>
</dbReference>
<dbReference type="EMBL" id="NBIU01000002">
    <property type="protein sequence ID" value="PZT48897.1"/>
    <property type="molecule type" value="Genomic_DNA"/>
</dbReference>
<keyword evidence="1" id="KW-1133">Transmembrane helix</keyword>
<keyword evidence="1" id="KW-0472">Membrane</keyword>
<dbReference type="Proteomes" id="UP000249746">
    <property type="component" value="Unassembled WGS sequence"/>
</dbReference>